<organism evidence="4">
    <name type="scientific">Symploca sp. SIO1C4</name>
    <dbReference type="NCBI Taxonomy" id="2607765"/>
    <lineage>
        <taxon>Bacteria</taxon>
        <taxon>Bacillati</taxon>
        <taxon>Cyanobacteriota</taxon>
        <taxon>Cyanophyceae</taxon>
        <taxon>Coleofasciculales</taxon>
        <taxon>Coleofasciculaceae</taxon>
        <taxon>Symploca</taxon>
    </lineage>
</organism>
<evidence type="ECO:0000259" key="2">
    <source>
        <dbReference type="Pfam" id="PF03816"/>
    </source>
</evidence>
<accession>A0A6B3NP61</accession>
<dbReference type="Pfam" id="PF03816">
    <property type="entry name" value="LytR_cpsA_psr"/>
    <property type="match status" value="1"/>
</dbReference>
<sequence>MTATISATLGTTLALITPLSPLIIAPQNPKHRLSPQKDLWRQSFRYDLARPVNILLMGIDRVMEAPKDSTTVFDGRSDTMLLLRLNPTDNSVKMLSIPRDTQVEIPEVGIAKINDANVVGGSALAAQVVSSTLNDVPIDRYLRITTDAFRELVDLLGGVEVFVPYSMQYQDLTQNLEIDLEQGWQILNGDQAEQFVRFRNLNGGDIGRIQRQQVILKALLKRASTPSVLPRLPKVIGLMQQYIDTNLSSSEILALVGFGLELEPDDFKMVLLPGRFSTPEEYIASYWIMNSRGRDRVMRQYFQHSLDSAQLVYQRSPNRVRIAIQNATGDPELSYRLLRYLAQNEFYNVYFVKDWSDHLHQTQIIVQQGDLEAAATLQEVLGVGRIEASSTGDIKSELTIRLGEDWREHLF</sequence>
<dbReference type="PANTHER" id="PTHR33392">
    <property type="entry name" value="POLYISOPRENYL-TEICHOIC ACID--PEPTIDOGLYCAN TEICHOIC ACID TRANSFERASE TAGU"/>
    <property type="match status" value="1"/>
</dbReference>
<dbReference type="Pfam" id="PF13399">
    <property type="entry name" value="LytR_C"/>
    <property type="match status" value="1"/>
</dbReference>
<comment type="similarity">
    <text evidence="1">Belongs to the LytR/CpsA/Psr (LCP) family.</text>
</comment>
<dbReference type="InterPro" id="IPR004474">
    <property type="entry name" value="LytR_CpsA_psr"/>
</dbReference>
<dbReference type="InterPro" id="IPR050922">
    <property type="entry name" value="LytR/CpsA/Psr_CW_biosynth"/>
</dbReference>
<dbReference type="NCBIfam" id="TIGR00350">
    <property type="entry name" value="lytR_cpsA_psr"/>
    <property type="match status" value="1"/>
</dbReference>
<name>A0A6B3NP61_9CYAN</name>
<dbReference type="InterPro" id="IPR027381">
    <property type="entry name" value="LytR/CpsA/Psr_C"/>
</dbReference>
<comment type="caution">
    <text evidence="4">The sequence shown here is derived from an EMBL/GenBank/DDBJ whole genome shotgun (WGS) entry which is preliminary data.</text>
</comment>
<dbReference type="Gene3D" id="3.40.630.190">
    <property type="entry name" value="LCP protein"/>
    <property type="match status" value="1"/>
</dbReference>
<dbReference type="AlphaFoldDB" id="A0A6B3NP61"/>
<proteinExistence type="inferred from homology"/>
<evidence type="ECO:0000259" key="3">
    <source>
        <dbReference type="Pfam" id="PF13399"/>
    </source>
</evidence>
<dbReference type="PANTHER" id="PTHR33392:SF6">
    <property type="entry name" value="POLYISOPRENYL-TEICHOIC ACID--PEPTIDOGLYCAN TEICHOIC ACID TRANSFERASE TAGU"/>
    <property type="match status" value="1"/>
</dbReference>
<gene>
    <name evidence="4" type="ORF">F6J89_26220</name>
</gene>
<evidence type="ECO:0000313" key="4">
    <source>
        <dbReference type="EMBL" id="NER31018.1"/>
    </source>
</evidence>
<feature type="domain" description="Cell envelope-related transcriptional attenuator" evidence="2">
    <location>
        <begin position="76"/>
        <end position="223"/>
    </location>
</feature>
<feature type="domain" description="LytR/CpsA/Psr regulator C-terminal" evidence="3">
    <location>
        <begin position="319"/>
        <end position="406"/>
    </location>
</feature>
<reference evidence="4" key="1">
    <citation type="submission" date="2019-11" db="EMBL/GenBank/DDBJ databases">
        <title>Genomic insights into an expanded diversity of filamentous marine cyanobacteria reveals the extraordinary biosynthetic potential of Moorea and Okeania.</title>
        <authorList>
            <person name="Ferreira Leao T."/>
            <person name="Wang M."/>
            <person name="Moss N."/>
            <person name="Da Silva R."/>
            <person name="Sanders J."/>
            <person name="Nurk S."/>
            <person name="Gurevich A."/>
            <person name="Humphrey G."/>
            <person name="Reher R."/>
            <person name="Zhu Q."/>
            <person name="Belda-Ferre P."/>
            <person name="Glukhov E."/>
            <person name="Rex R."/>
            <person name="Dorrestein P.C."/>
            <person name="Knight R."/>
            <person name="Pevzner P."/>
            <person name="Gerwick W.H."/>
            <person name="Gerwick L."/>
        </authorList>
    </citation>
    <scope>NUCLEOTIDE SEQUENCE</scope>
    <source>
        <strain evidence="4">SIO1C4</strain>
    </source>
</reference>
<protein>
    <submittedName>
        <fullName evidence="4">LCP family protein</fullName>
    </submittedName>
</protein>
<dbReference type="EMBL" id="JAAHFQ010000701">
    <property type="protein sequence ID" value="NER31018.1"/>
    <property type="molecule type" value="Genomic_DNA"/>
</dbReference>
<evidence type="ECO:0000256" key="1">
    <source>
        <dbReference type="ARBA" id="ARBA00006068"/>
    </source>
</evidence>